<keyword evidence="12" id="KW-0997">Cell inner membrane</keyword>
<gene>
    <name evidence="12" type="primary">ugpE</name>
    <name evidence="14" type="ORF">VE25_06810</name>
</gene>
<evidence type="ECO:0000313" key="15">
    <source>
        <dbReference type="Proteomes" id="UP000033632"/>
    </source>
</evidence>
<protein>
    <recommendedName>
        <fullName evidence="4 12">sn-glycerol-3-phosphate transport system permease protein UgpE</fullName>
    </recommendedName>
</protein>
<evidence type="ECO:0000256" key="7">
    <source>
        <dbReference type="ARBA" id="ARBA00022692"/>
    </source>
</evidence>
<comment type="subunit">
    <text evidence="3 12">The complex is composed of two ATP-binding proteins (UgpC), two transmembrane proteins (UgpA and UgpE) and a solute-binding protein (UgpB).</text>
</comment>
<dbReference type="PANTHER" id="PTHR43744:SF8">
    <property type="entry name" value="SN-GLYCEROL-3-PHOSPHATE TRANSPORT SYSTEM PERMEASE PROTEIN UGPE"/>
    <property type="match status" value="1"/>
</dbReference>
<dbReference type="InterPro" id="IPR000515">
    <property type="entry name" value="MetI-like"/>
</dbReference>
<comment type="function">
    <text evidence="10 12">Part of the ABC transporter complex UgpBAEC involved in sn-glycerol-3-phosphate (G3P) import. Probably responsible for the translocation of the substrate across the membrane.</text>
</comment>
<evidence type="ECO:0000256" key="11">
    <source>
        <dbReference type="RuleBase" id="RU363032"/>
    </source>
</evidence>
<dbReference type="STRING" id="443610.VE25_06810"/>
<evidence type="ECO:0000256" key="8">
    <source>
        <dbReference type="ARBA" id="ARBA00022989"/>
    </source>
</evidence>
<dbReference type="PROSITE" id="PS50928">
    <property type="entry name" value="ABC_TM1"/>
    <property type="match status" value="1"/>
</dbReference>
<keyword evidence="8 11" id="KW-1133">Transmembrane helix</keyword>
<evidence type="ECO:0000256" key="2">
    <source>
        <dbReference type="ARBA" id="ARBA00009306"/>
    </source>
</evidence>
<dbReference type="OrthoDB" id="9815445at2"/>
<dbReference type="PATRIC" id="fig|443610.3.peg.3917"/>
<evidence type="ECO:0000256" key="10">
    <source>
        <dbReference type="ARBA" id="ARBA00037054"/>
    </source>
</evidence>
<dbReference type="Pfam" id="PF00528">
    <property type="entry name" value="BPD_transp_1"/>
    <property type="match status" value="1"/>
</dbReference>
<dbReference type="AlphaFoldDB" id="A0A0F5FWS2"/>
<dbReference type="InterPro" id="IPR035906">
    <property type="entry name" value="MetI-like_sf"/>
</dbReference>
<feature type="transmembrane region" description="Helical" evidence="11">
    <location>
        <begin position="109"/>
        <end position="130"/>
    </location>
</feature>
<dbReference type="EMBL" id="JZEX01000061">
    <property type="protein sequence ID" value="KKB12617.1"/>
    <property type="molecule type" value="Genomic_DNA"/>
</dbReference>
<organism evidence="14 15">
    <name type="scientific">Devosia geojensis</name>
    <dbReference type="NCBI Taxonomy" id="443610"/>
    <lineage>
        <taxon>Bacteria</taxon>
        <taxon>Pseudomonadati</taxon>
        <taxon>Pseudomonadota</taxon>
        <taxon>Alphaproteobacteria</taxon>
        <taxon>Hyphomicrobiales</taxon>
        <taxon>Devosiaceae</taxon>
        <taxon>Devosia</taxon>
    </lineage>
</organism>
<feature type="transmembrane region" description="Helical" evidence="11">
    <location>
        <begin position="244"/>
        <end position="265"/>
    </location>
</feature>
<dbReference type="GO" id="GO:0005886">
    <property type="term" value="C:plasma membrane"/>
    <property type="evidence" value="ECO:0007669"/>
    <property type="project" value="UniProtKB-SubCell"/>
</dbReference>
<sequence>MASKTIARPMSEQILVASVVILAIAWMVPLVWIVGLSFKNSLELVVDPNAVFRFPYTLENYADLMVTSNLGVWLRNTLIVTVTQTVLVVAISCLAGYGFARIDFPGRNLVFILVLMGLAIPQHAVIVPLHKMFNDWQMHNTFQALILPGLAGPFGVFLMTAYFRAIPLEIEEAAKLDNASRFRIFWEITLPLAVPAMATLAIFTFLHSWNDYLWPLISATRPEMYTLTVGLAATQTNIDQSEGLGYLMAQAVFAGLPMLILYIFFQKYVVRAVAGAAIR</sequence>
<feature type="transmembrane region" description="Helical" evidence="11">
    <location>
        <begin position="184"/>
        <end position="206"/>
    </location>
</feature>
<keyword evidence="15" id="KW-1185">Reference proteome</keyword>
<comment type="similarity">
    <text evidence="2 11">Belongs to the binding-protein-dependent transport system permease family.</text>
</comment>
<evidence type="ECO:0000256" key="9">
    <source>
        <dbReference type="ARBA" id="ARBA00023136"/>
    </source>
</evidence>
<accession>A0A0F5FWS2</accession>
<dbReference type="CDD" id="cd06261">
    <property type="entry name" value="TM_PBP2"/>
    <property type="match status" value="1"/>
</dbReference>
<feature type="transmembrane region" description="Helical" evidence="11">
    <location>
        <begin position="14"/>
        <end position="38"/>
    </location>
</feature>
<reference evidence="14 15" key="1">
    <citation type="submission" date="2015-03" db="EMBL/GenBank/DDBJ databases">
        <authorList>
            <person name="Hassan Y.I."/>
            <person name="Lepp D."/>
            <person name="Li X.-Z."/>
            <person name="Zhou T."/>
        </authorList>
    </citation>
    <scope>NUCLEOTIDE SEQUENCE [LARGE SCALE GENOMIC DNA]</scope>
    <source>
        <strain evidence="14 15">BD-c194</strain>
    </source>
</reference>
<feature type="domain" description="ABC transmembrane type-1" evidence="13">
    <location>
        <begin position="74"/>
        <end position="265"/>
    </location>
</feature>
<name>A0A0F5FWS2_9HYPH</name>
<dbReference type="PANTHER" id="PTHR43744">
    <property type="entry name" value="ABC TRANSPORTER PERMEASE PROTEIN MG189-RELATED-RELATED"/>
    <property type="match status" value="1"/>
</dbReference>
<feature type="transmembrane region" description="Helical" evidence="11">
    <location>
        <begin position="73"/>
        <end position="97"/>
    </location>
</feature>
<feature type="transmembrane region" description="Helical" evidence="11">
    <location>
        <begin position="142"/>
        <end position="163"/>
    </location>
</feature>
<keyword evidence="9 11" id="KW-0472">Membrane</keyword>
<keyword evidence="6 12" id="KW-1003">Cell membrane</keyword>
<evidence type="ECO:0000259" key="13">
    <source>
        <dbReference type="PROSITE" id="PS50928"/>
    </source>
</evidence>
<dbReference type="Gene3D" id="1.10.3720.10">
    <property type="entry name" value="MetI-like"/>
    <property type="match status" value="1"/>
</dbReference>
<evidence type="ECO:0000256" key="3">
    <source>
        <dbReference type="ARBA" id="ARBA00011557"/>
    </source>
</evidence>
<proteinExistence type="inferred from homology"/>
<keyword evidence="7 11" id="KW-0812">Transmembrane</keyword>
<keyword evidence="5 11" id="KW-0813">Transport</keyword>
<comment type="subcellular location">
    <subcellularLocation>
        <location evidence="12">Cell inner membrane</location>
        <topology evidence="12">Multi-pass membrane protein</topology>
    </subcellularLocation>
    <subcellularLocation>
        <location evidence="1 11">Cell membrane</location>
        <topology evidence="1 11">Multi-pass membrane protein</topology>
    </subcellularLocation>
</comment>
<evidence type="ECO:0000256" key="1">
    <source>
        <dbReference type="ARBA" id="ARBA00004651"/>
    </source>
</evidence>
<dbReference type="RefSeq" id="WP_046107826.1">
    <property type="nucleotide sequence ID" value="NZ_JZEX01000061.1"/>
</dbReference>
<dbReference type="SUPFAM" id="SSF161098">
    <property type="entry name" value="MetI-like"/>
    <property type="match status" value="1"/>
</dbReference>
<dbReference type="Proteomes" id="UP000033632">
    <property type="component" value="Unassembled WGS sequence"/>
</dbReference>
<evidence type="ECO:0000256" key="5">
    <source>
        <dbReference type="ARBA" id="ARBA00022448"/>
    </source>
</evidence>
<evidence type="ECO:0000256" key="6">
    <source>
        <dbReference type="ARBA" id="ARBA00022475"/>
    </source>
</evidence>
<evidence type="ECO:0000256" key="4">
    <source>
        <dbReference type="ARBA" id="ARBA00020515"/>
    </source>
</evidence>
<comment type="caution">
    <text evidence="14">The sequence shown here is derived from an EMBL/GenBank/DDBJ whole genome shotgun (WGS) entry which is preliminary data.</text>
</comment>
<evidence type="ECO:0000256" key="12">
    <source>
        <dbReference type="RuleBase" id="RU363056"/>
    </source>
</evidence>
<evidence type="ECO:0000313" key="14">
    <source>
        <dbReference type="EMBL" id="KKB12617.1"/>
    </source>
</evidence>
<dbReference type="GO" id="GO:0055085">
    <property type="term" value="P:transmembrane transport"/>
    <property type="evidence" value="ECO:0007669"/>
    <property type="project" value="InterPro"/>
</dbReference>